<reference evidence="6 7" key="1">
    <citation type="submission" date="2016-10" db="EMBL/GenBank/DDBJ databases">
        <authorList>
            <person name="de Groot N.N."/>
        </authorList>
    </citation>
    <scope>NUCLEOTIDE SEQUENCE [LARGE SCALE GENOMIC DNA]</scope>
    <source>
        <strain evidence="6 7">DSM 43067</strain>
    </source>
</reference>
<dbReference type="InterPro" id="IPR036661">
    <property type="entry name" value="Luciferase-like_sf"/>
</dbReference>
<dbReference type="OrthoDB" id="9814695at2"/>
<dbReference type="Proteomes" id="UP000183413">
    <property type="component" value="Unassembled WGS sequence"/>
</dbReference>
<dbReference type="GO" id="GO:0008726">
    <property type="term" value="F:alkanesulfonate monooxygenase activity"/>
    <property type="evidence" value="ECO:0007669"/>
    <property type="project" value="TreeGrafter"/>
</dbReference>
<dbReference type="STRING" id="1993.SAMN04489713_111151"/>
<dbReference type="AlphaFoldDB" id="A0A1I5M3Z6"/>
<organism evidence="6 7">
    <name type="scientific">Actinomadura madurae</name>
    <dbReference type="NCBI Taxonomy" id="1993"/>
    <lineage>
        <taxon>Bacteria</taxon>
        <taxon>Bacillati</taxon>
        <taxon>Actinomycetota</taxon>
        <taxon>Actinomycetes</taxon>
        <taxon>Streptosporangiales</taxon>
        <taxon>Thermomonosporaceae</taxon>
        <taxon>Actinomadura</taxon>
    </lineage>
</organism>
<name>A0A1I5M3Z6_9ACTN</name>
<dbReference type="SUPFAM" id="SSF51679">
    <property type="entry name" value="Bacterial luciferase-like"/>
    <property type="match status" value="1"/>
</dbReference>
<evidence type="ECO:0000256" key="4">
    <source>
        <dbReference type="ARBA" id="ARBA00023033"/>
    </source>
</evidence>
<dbReference type="PANTHER" id="PTHR42847">
    <property type="entry name" value="ALKANESULFONATE MONOOXYGENASE"/>
    <property type="match status" value="1"/>
</dbReference>
<evidence type="ECO:0000256" key="3">
    <source>
        <dbReference type="ARBA" id="ARBA00023002"/>
    </source>
</evidence>
<gene>
    <name evidence="6" type="ORF">SAMN04489713_111151</name>
</gene>
<dbReference type="GO" id="GO:0046306">
    <property type="term" value="P:alkanesulfonate catabolic process"/>
    <property type="evidence" value="ECO:0007669"/>
    <property type="project" value="TreeGrafter"/>
</dbReference>
<keyword evidence="4 6" id="KW-0503">Monooxygenase</keyword>
<dbReference type="InterPro" id="IPR011251">
    <property type="entry name" value="Luciferase-like_dom"/>
</dbReference>
<dbReference type="Gene3D" id="3.20.20.30">
    <property type="entry name" value="Luciferase-like domain"/>
    <property type="match status" value="1"/>
</dbReference>
<dbReference type="EMBL" id="FOVH01000011">
    <property type="protein sequence ID" value="SFP04235.1"/>
    <property type="molecule type" value="Genomic_DNA"/>
</dbReference>
<dbReference type="InterPro" id="IPR050172">
    <property type="entry name" value="SsuD_RutA_monooxygenase"/>
</dbReference>
<dbReference type="InParanoid" id="A0A1I5M3Z6"/>
<dbReference type="Pfam" id="PF00296">
    <property type="entry name" value="Bac_luciferase"/>
    <property type="match status" value="1"/>
</dbReference>
<accession>A0A1I5M3Z6</accession>
<feature type="domain" description="Luciferase-like" evidence="5">
    <location>
        <begin position="51"/>
        <end position="355"/>
    </location>
</feature>
<protein>
    <submittedName>
        <fullName evidence="6">Flavin-dependent oxidoreductase, luciferase family (Includes alkanesulfonate monooxygenase SsuD and methylene tetrahydromethanopterin reductase)</fullName>
    </submittedName>
</protein>
<proteinExistence type="predicted"/>
<keyword evidence="3" id="KW-0560">Oxidoreductase</keyword>
<keyword evidence="2" id="KW-0288">FMN</keyword>
<evidence type="ECO:0000313" key="6">
    <source>
        <dbReference type="EMBL" id="SFP04235.1"/>
    </source>
</evidence>
<evidence type="ECO:0000313" key="7">
    <source>
        <dbReference type="Proteomes" id="UP000183413"/>
    </source>
</evidence>
<keyword evidence="7" id="KW-1185">Reference proteome</keyword>
<dbReference type="PANTHER" id="PTHR42847:SF4">
    <property type="entry name" value="ALKANESULFONATE MONOOXYGENASE-RELATED"/>
    <property type="match status" value="1"/>
</dbReference>
<keyword evidence="1" id="KW-0285">Flavoprotein</keyword>
<dbReference type="CDD" id="cd01094">
    <property type="entry name" value="Alkanesulfonate_monoxygenase"/>
    <property type="match status" value="1"/>
</dbReference>
<evidence type="ECO:0000259" key="5">
    <source>
        <dbReference type="Pfam" id="PF00296"/>
    </source>
</evidence>
<sequence>MTSTAGQQDAAVGDVVDPVVSPKDTPILNDDNKFKLVLLSLNTGRGTTLSHGAGTLRITWDETVRIAQAAERAGIDAILPIAHWKNWTRSRPQYDRNWDALTFAAGLAAVTERIQFFSTVHIPLFHPVMVAKMAATVDHIASGRLALNVVAGWNQAEFGMFGLDPVEHDERYEYAAEWMDLLQRIFREDAWFDFEGRYLRGRDIASQPKPLQRPSPVIMSAGSSPVGLAFAARYADVNFGIYPNLDDFPEAVRRNRQIAAEAGNPGLKFCGHAYVVCADTEKEARRRYEYLLDDELDRASTEALMTMSTGKMQSIDVVAQTAMMRRTAGGNWGFPLIGTAEQVAEDLMAMAKGGLEGTALSFPDYDEGVARYDESIRPLLVEAGLRKA</sequence>
<dbReference type="RefSeq" id="WP_021591744.1">
    <property type="nucleotide sequence ID" value="NZ_CP083237.1"/>
</dbReference>
<evidence type="ECO:0000256" key="1">
    <source>
        <dbReference type="ARBA" id="ARBA00022630"/>
    </source>
</evidence>
<evidence type="ECO:0000256" key="2">
    <source>
        <dbReference type="ARBA" id="ARBA00022643"/>
    </source>
</evidence>
<dbReference type="eggNOG" id="COG2141">
    <property type="taxonomic scope" value="Bacteria"/>
</dbReference>
<dbReference type="GeneID" id="99653115"/>